<evidence type="ECO:0000313" key="3">
    <source>
        <dbReference type="Proteomes" id="UP000054564"/>
    </source>
</evidence>
<dbReference type="AlphaFoldDB" id="A0A0L0VXK9"/>
<organism evidence="2 3">
    <name type="scientific">Puccinia striiformis f. sp. tritici PST-78</name>
    <dbReference type="NCBI Taxonomy" id="1165861"/>
    <lineage>
        <taxon>Eukaryota</taxon>
        <taxon>Fungi</taxon>
        <taxon>Dikarya</taxon>
        <taxon>Basidiomycota</taxon>
        <taxon>Pucciniomycotina</taxon>
        <taxon>Pucciniomycetes</taxon>
        <taxon>Pucciniales</taxon>
        <taxon>Pucciniaceae</taxon>
        <taxon>Puccinia</taxon>
    </lineage>
</organism>
<accession>A0A0L0VXK9</accession>
<reference evidence="3" key="1">
    <citation type="submission" date="2014-03" db="EMBL/GenBank/DDBJ databases">
        <title>The Genome Sequence of Puccinia striiformis f. sp. tritici PST-78.</title>
        <authorList>
            <consortium name="The Broad Institute Genome Sequencing Platform"/>
            <person name="Cuomo C."/>
            <person name="Hulbert S."/>
            <person name="Chen X."/>
            <person name="Walker B."/>
            <person name="Young S.K."/>
            <person name="Zeng Q."/>
            <person name="Gargeya S."/>
            <person name="Fitzgerald M."/>
            <person name="Haas B."/>
            <person name="Abouelleil A."/>
            <person name="Alvarado L."/>
            <person name="Arachchi H.M."/>
            <person name="Berlin A.M."/>
            <person name="Chapman S.B."/>
            <person name="Goldberg J."/>
            <person name="Griggs A."/>
            <person name="Gujja S."/>
            <person name="Hansen M."/>
            <person name="Howarth C."/>
            <person name="Imamovic A."/>
            <person name="Larimer J."/>
            <person name="McCowan C."/>
            <person name="Montmayeur A."/>
            <person name="Murphy C."/>
            <person name="Neiman D."/>
            <person name="Pearson M."/>
            <person name="Priest M."/>
            <person name="Roberts A."/>
            <person name="Saif S."/>
            <person name="Shea T."/>
            <person name="Sisk P."/>
            <person name="Sykes S."/>
            <person name="Wortman J."/>
            <person name="Nusbaum C."/>
            <person name="Birren B."/>
        </authorList>
    </citation>
    <scope>NUCLEOTIDE SEQUENCE [LARGE SCALE GENOMIC DNA]</scope>
    <source>
        <strain evidence="3">race PST-78</strain>
    </source>
</reference>
<feature type="region of interest" description="Disordered" evidence="1">
    <location>
        <begin position="1"/>
        <end position="20"/>
    </location>
</feature>
<evidence type="ECO:0000313" key="2">
    <source>
        <dbReference type="EMBL" id="KNF03770.1"/>
    </source>
</evidence>
<sequence length="143" mass="16325">MAETDSESKSSSSPPPNNTPNIIQYPYPPGWISPPPNNTPNIIQYLESLHPPIYHNFIQSCLTNFLRLVLLQLVLQPQAASPPWFHTKPKAAELGAANQKQKKPQLRKRRHPLVRMIWLKKKAQPRRKLLTNVVILQSPSNNQ</sequence>
<gene>
    <name evidence="2" type="ORF">PSTG_02864</name>
</gene>
<dbReference type="EMBL" id="AJIL01000015">
    <property type="protein sequence ID" value="KNF03770.1"/>
    <property type="molecule type" value="Genomic_DNA"/>
</dbReference>
<evidence type="ECO:0000256" key="1">
    <source>
        <dbReference type="SAM" id="MobiDB-lite"/>
    </source>
</evidence>
<name>A0A0L0VXK9_9BASI</name>
<dbReference type="Proteomes" id="UP000054564">
    <property type="component" value="Unassembled WGS sequence"/>
</dbReference>
<proteinExistence type="predicted"/>
<protein>
    <submittedName>
        <fullName evidence="2">Uncharacterized protein</fullName>
    </submittedName>
</protein>
<comment type="caution">
    <text evidence="2">The sequence shown here is derived from an EMBL/GenBank/DDBJ whole genome shotgun (WGS) entry which is preliminary data.</text>
</comment>
<keyword evidence="3" id="KW-1185">Reference proteome</keyword>